<dbReference type="InterPro" id="IPR008271">
    <property type="entry name" value="Ser/Thr_kinase_AS"/>
</dbReference>
<reference evidence="2" key="1">
    <citation type="submission" date="2022-03" db="EMBL/GenBank/DDBJ databases">
        <authorList>
            <person name="Martin C."/>
        </authorList>
    </citation>
    <scope>NUCLEOTIDE SEQUENCE</scope>
</reference>
<protein>
    <submittedName>
        <fullName evidence="2">Uncharacterized protein</fullName>
    </submittedName>
</protein>
<evidence type="ECO:0000313" key="3">
    <source>
        <dbReference type="Proteomes" id="UP000749559"/>
    </source>
</evidence>
<evidence type="ECO:0000313" key="2">
    <source>
        <dbReference type="EMBL" id="CAH1782328.1"/>
    </source>
</evidence>
<accession>A0A8J1UYE7</accession>
<sequence>MDFLEQIVTSDESSIGFYTPENAQQSAAWQHDDSPTPSKPKLMPGVPMKKQMIITFFDFTFFERQHITGGLRLRLVTMMGLNIAMAIEEMHSNGIIHCDVKPENILVFSDKTRKRQIFKARLSEGTQPSLQGATTSIDQSAENTDDLAPSPKSV</sequence>
<evidence type="ECO:0000256" key="1">
    <source>
        <dbReference type="SAM" id="MobiDB-lite"/>
    </source>
</evidence>
<dbReference type="OrthoDB" id="10017160at2759"/>
<dbReference type="InterPro" id="IPR000719">
    <property type="entry name" value="Prot_kinase_dom"/>
</dbReference>
<organism evidence="2 3">
    <name type="scientific">Owenia fusiformis</name>
    <name type="common">Polychaete worm</name>
    <dbReference type="NCBI Taxonomy" id="6347"/>
    <lineage>
        <taxon>Eukaryota</taxon>
        <taxon>Metazoa</taxon>
        <taxon>Spiralia</taxon>
        <taxon>Lophotrochozoa</taxon>
        <taxon>Annelida</taxon>
        <taxon>Polychaeta</taxon>
        <taxon>Sedentaria</taxon>
        <taxon>Canalipalpata</taxon>
        <taxon>Sabellida</taxon>
        <taxon>Oweniida</taxon>
        <taxon>Oweniidae</taxon>
        <taxon>Owenia</taxon>
    </lineage>
</organism>
<dbReference type="SUPFAM" id="SSF56112">
    <property type="entry name" value="Protein kinase-like (PK-like)"/>
    <property type="match status" value="1"/>
</dbReference>
<dbReference type="EMBL" id="CAIIXF020000004">
    <property type="protein sequence ID" value="CAH1782328.1"/>
    <property type="molecule type" value="Genomic_DNA"/>
</dbReference>
<comment type="caution">
    <text evidence="2">The sequence shown here is derived from an EMBL/GenBank/DDBJ whole genome shotgun (WGS) entry which is preliminary data.</text>
</comment>
<feature type="compositionally biased region" description="Polar residues" evidence="1">
    <location>
        <begin position="124"/>
        <end position="142"/>
    </location>
</feature>
<dbReference type="GO" id="GO:0005524">
    <property type="term" value="F:ATP binding"/>
    <property type="evidence" value="ECO:0007669"/>
    <property type="project" value="InterPro"/>
</dbReference>
<proteinExistence type="predicted"/>
<dbReference type="GO" id="GO:0004672">
    <property type="term" value="F:protein kinase activity"/>
    <property type="evidence" value="ECO:0007669"/>
    <property type="project" value="InterPro"/>
</dbReference>
<dbReference type="AlphaFoldDB" id="A0A8J1UYE7"/>
<keyword evidence="3" id="KW-1185">Reference proteome</keyword>
<gene>
    <name evidence="2" type="ORF">OFUS_LOCUS8788</name>
</gene>
<name>A0A8J1UYE7_OWEFU</name>
<dbReference type="Gene3D" id="1.10.510.10">
    <property type="entry name" value="Transferase(Phosphotransferase) domain 1"/>
    <property type="match status" value="1"/>
</dbReference>
<dbReference type="Proteomes" id="UP000749559">
    <property type="component" value="Unassembled WGS sequence"/>
</dbReference>
<dbReference type="PROSITE" id="PS50011">
    <property type="entry name" value="PROTEIN_KINASE_DOM"/>
    <property type="match status" value="1"/>
</dbReference>
<dbReference type="InterPro" id="IPR011009">
    <property type="entry name" value="Kinase-like_dom_sf"/>
</dbReference>
<dbReference type="PROSITE" id="PS00108">
    <property type="entry name" value="PROTEIN_KINASE_ST"/>
    <property type="match status" value="1"/>
</dbReference>
<feature type="region of interest" description="Disordered" evidence="1">
    <location>
        <begin position="122"/>
        <end position="154"/>
    </location>
</feature>